<dbReference type="KEGG" id="swd:Swoo_2014"/>
<dbReference type="Pfam" id="PF08241">
    <property type="entry name" value="Methyltransf_11"/>
    <property type="match status" value="1"/>
</dbReference>
<accession>B1KR91</accession>
<dbReference type="SUPFAM" id="SSF53335">
    <property type="entry name" value="S-adenosyl-L-methionine-dependent methyltransferases"/>
    <property type="match status" value="1"/>
</dbReference>
<sequence>MTQLMSNESRVPETDNGQQGEYIAEQYNLMQRDIRDHGWLNDKVELLINEGVVSGEILEVGMGPGYLGLEWLKMVGRKGHVTGLDIAADMVNVARRNSVEYGLEASTTYQVGDALKMPFEDESFNHVISYGSLHEWNMPMEVFKEIDRVIRPGGRYCVIDLRRDLDRQEISFMRMNIATDMRKGFMSSVKASYTRDELIKMLSGSVLEGAKIQNVPLALCVSGQKSHSKNSSKNKL</sequence>
<dbReference type="InterPro" id="IPR013216">
    <property type="entry name" value="Methyltransf_11"/>
</dbReference>
<dbReference type="InterPro" id="IPR050447">
    <property type="entry name" value="Erg6_SMT_methyltransf"/>
</dbReference>
<keyword evidence="1 3" id="KW-0808">Transferase</keyword>
<reference evidence="3 4" key="1">
    <citation type="submission" date="2008-02" db="EMBL/GenBank/DDBJ databases">
        <title>Complete sequence of Shewanella woodyi ATCC 51908.</title>
        <authorList>
            <consortium name="US DOE Joint Genome Institute"/>
            <person name="Copeland A."/>
            <person name="Lucas S."/>
            <person name="Lapidus A."/>
            <person name="Glavina del Rio T."/>
            <person name="Dalin E."/>
            <person name="Tice H."/>
            <person name="Bruce D."/>
            <person name="Goodwin L."/>
            <person name="Pitluck S."/>
            <person name="Sims D."/>
            <person name="Brettin T."/>
            <person name="Detter J.C."/>
            <person name="Han C."/>
            <person name="Kuske C.R."/>
            <person name="Schmutz J."/>
            <person name="Larimer F."/>
            <person name="Land M."/>
            <person name="Hauser L."/>
            <person name="Kyrpides N."/>
            <person name="Lykidis A."/>
            <person name="Zhao J.-S."/>
            <person name="Richardson P."/>
        </authorList>
    </citation>
    <scope>NUCLEOTIDE SEQUENCE [LARGE SCALE GENOMIC DNA]</scope>
    <source>
        <strain evidence="4">ATCC 51908 / MS32</strain>
    </source>
</reference>
<organism evidence="3 4">
    <name type="scientific">Shewanella woodyi (strain ATCC 51908 / MS32)</name>
    <dbReference type="NCBI Taxonomy" id="392500"/>
    <lineage>
        <taxon>Bacteria</taxon>
        <taxon>Pseudomonadati</taxon>
        <taxon>Pseudomonadota</taxon>
        <taxon>Gammaproteobacteria</taxon>
        <taxon>Alteromonadales</taxon>
        <taxon>Shewanellaceae</taxon>
        <taxon>Shewanella</taxon>
    </lineage>
</organism>
<dbReference type="Gene3D" id="3.40.50.150">
    <property type="entry name" value="Vaccinia Virus protein VP39"/>
    <property type="match status" value="1"/>
</dbReference>
<protein>
    <submittedName>
        <fullName evidence="3">Methyltransferase type 11</fullName>
    </submittedName>
</protein>
<dbReference type="InterPro" id="IPR029063">
    <property type="entry name" value="SAM-dependent_MTases_sf"/>
</dbReference>
<dbReference type="Proteomes" id="UP000002168">
    <property type="component" value="Chromosome"/>
</dbReference>
<feature type="domain" description="Methyltransferase type 11" evidence="2">
    <location>
        <begin position="58"/>
        <end position="157"/>
    </location>
</feature>
<evidence type="ECO:0000313" key="4">
    <source>
        <dbReference type="Proteomes" id="UP000002168"/>
    </source>
</evidence>
<dbReference type="RefSeq" id="WP_012324644.1">
    <property type="nucleotide sequence ID" value="NC_010506.1"/>
</dbReference>
<gene>
    <name evidence="3" type="ordered locus">Swoo_2014</name>
</gene>
<dbReference type="AlphaFoldDB" id="B1KR91"/>
<keyword evidence="4" id="KW-1185">Reference proteome</keyword>
<proteinExistence type="predicted"/>
<dbReference type="GO" id="GO:0032259">
    <property type="term" value="P:methylation"/>
    <property type="evidence" value="ECO:0007669"/>
    <property type="project" value="UniProtKB-KW"/>
</dbReference>
<dbReference type="PANTHER" id="PTHR44068:SF11">
    <property type="entry name" value="GERANYL DIPHOSPHATE 2-C-METHYLTRANSFERASE"/>
    <property type="match status" value="1"/>
</dbReference>
<dbReference type="CDD" id="cd02440">
    <property type="entry name" value="AdoMet_MTases"/>
    <property type="match status" value="1"/>
</dbReference>
<dbReference type="HOGENOM" id="CLU_1276207_0_0_6"/>
<dbReference type="PANTHER" id="PTHR44068">
    <property type="entry name" value="ZGC:194242"/>
    <property type="match status" value="1"/>
</dbReference>
<dbReference type="EMBL" id="CP000961">
    <property type="protein sequence ID" value="ACA86298.1"/>
    <property type="molecule type" value="Genomic_DNA"/>
</dbReference>
<name>B1KR91_SHEWM</name>
<evidence type="ECO:0000259" key="2">
    <source>
        <dbReference type="Pfam" id="PF08241"/>
    </source>
</evidence>
<dbReference type="eggNOG" id="COG2226">
    <property type="taxonomic scope" value="Bacteria"/>
</dbReference>
<keyword evidence="3" id="KW-0489">Methyltransferase</keyword>
<evidence type="ECO:0000256" key="1">
    <source>
        <dbReference type="ARBA" id="ARBA00022679"/>
    </source>
</evidence>
<dbReference type="STRING" id="392500.Swoo_2014"/>
<dbReference type="GO" id="GO:0008757">
    <property type="term" value="F:S-adenosylmethionine-dependent methyltransferase activity"/>
    <property type="evidence" value="ECO:0007669"/>
    <property type="project" value="InterPro"/>
</dbReference>
<evidence type="ECO:0000313" key="3">
    <source>
        <dbReference type="EMBL" id="ACA86298.1"/>
    </source>
</evidence>